<evidence type="ECO:0000256" key="3">
    <source>
        <dbReference type="PROSITE-ProRule" id="PRU01240"/>
    </source>
</evidence>
<evidence type="ECO:0000256" key="1">
    <source>
        <dbReference type="ARBA" id="ARBA00011073"/>
    </source>
</evidence>
<comment type="similarity">
    <text evidence="1 3">Belongs to the peptidase S8 family.</text>
</comment>
<dbReference type="InterPro" id="IPR045051">
    <property type="entry name" value="SBT"/>
</dbReference>
<comment type="caution">
    <text evidence="3">Lacks conserved residue(s) required for the propagation of feature annotation.</text>
</comment>
<dbReference type="PROSITE" id="PS51892">
    <property type="entry name" value="SUBTILASE"/>
    <property type="match status" value="1"/>
</dbReference>
<evidence type="ECO:0000313" key="6">
    <source>
        <dbReference type="Proteomes" id="UP000825729"/>
    </source>
</evidence>
<evidence type="ECO:0000259" key="4">
    <source>
        <dbReference type="Pfam" id="PF00082"/>
    </source>
</evidence>
<name>A0AAV7F7E1_ARIFI</name>
<proteinExistence type="inferred from homology"/>
<dbReference type="SUPFAM" id="SSF52743">
    <property type="entry name" value="Subtilisin-like"/>
    <property type="match status" value="1"/>
</dbReference>
<evidence type="ECO:0000256" key="2">
    <source>
        <dbReference type="ARBA" id="ARBA00022729"/>
    </source>
</evidence>
<dbReference type="GO" id="GO:0006508">
    <property type="term" value="P:proteolysis"/>
    <property type="evidence" value="ECO:0007669"/>
    <property type="project" value="InterPro"/>
</dbReference>
<evidence type="ECO:0000313" key="5">
    <source>
        <dbReference type="EMBL" id="KAG9456869.1"/>
    </source>
</evidence>
<reference evidence="5 6" key="1">
    <citation type="submission" date="2021-07" db="EMBL/GenBank/DDBJ databases">
        <title>The Aristolochia fimbriata genome: insights into angiosperm evolution, floral development and chemical biosynthesis.</title>
        <authorList>
            <person name="Jiao Y."/>
        </authorList>
    </citation>
    <scope>NUCLEOTIDE SEQUENCE [LARGE SCALE GENOMIC DNA]</scope>
    <source>
        <strain evidence="5">IBCAS-2021</strain>
        <tissue evidence="5">Leaf</tissue>
    </source>
</reference>
<dbReference type="Pfam" id="PF00082">
    <property type="entry name" value="Peptidase_S8"/>
    <property type="match status" value="1"/>
</dbReference>
<dbReference type="AlphaFoldDB" id="A0AAV7F7E1"/>
<sequence length="217" mass="23187">MNCSKIIGARVYPADTESRSARDEMGHGTHTASTVVHGASLYGIAEGDVRGAVTSAKIAVYKVCSFFGCSYKDILAAFDDAIDDGVDLISLSLGPAPPGQFFEDPISIGSFHALANGINPHLKFFCVAPWILTVAATTFDRSIISKLALGNGKTFMSNVINTISSNKKKIPLTSGARARVPPCDIQSARSSELIFRACFYGCLDPNFEIGQRKDLAM</sequence>
<comment type="caution">
    <text evidence="5">The sequence shown here is derived from an EMBL/GenBank/DDBJ whole genome shotgun (WGS) entry which is preliminary data.</text>
</comment>
<keyword evidence="6" id="KW-1185">Reference proteome</keyword>
<accession>A0AAV7F7E1</accession>
<organism evidence="5 6">
    <name type="scientific">Aristolochia fimbriata</name>
    <name type="common">White veined hardy Dutchman's pipe vine</name>
    <dbReference type="NCBI Taxonomy" id="158543"/>
    <lineage>
        <taxon>Eukaryota</taxon>
        <taxon>Viridiplantae</taxon>
        <taxon>Streptophyta</taxon>
        <taxon>Embryophyta</taxon>
        <taxon>Tracheophyta</taxon>
        <taxon>Spermatophyta</taxon>
        <taxon>Magnoliopsida</taxon>
        <taxon>Magnoliidae</taxon>
        <taxon>Piperales</taxon>
        <taxon>Aristolochiaceae</taxon>
        <taxon>Aristolochia</taxon>
    </lineage>
</organism>
<gene>
    <name evidence="5" type="ORF">H6P81_001377</name>
</gene>
<feature type="domain" description="Peptidase S8/S53" evidence="4">
    <location>
        <begin position="12"/>
        <end position="106"/>
    </location>
</feature>
<dbReference type="EMBL" id="JAINDJ010000002">
    <property type="protein sequence ID" value="KAG9456869.1"/>
    <property type="molecule type" value="Genomic_DNA"/>
</dbReference>
<dbReference type="PANTHER" id="PTHR10795">
    <property type="entry name" value="PROPROTEIN CONVERTASE SUBTILISIN/KEXIN"/>
    <property type="match status" value="1"/>
</dbReference>
<dbReference type="GO" id="GO:0004252">
    <property type="term" value="F:serine-type endopeptidase activity"/>
    <property type="evidence" value="ECO:0007669"/>
    <property type="project" value="InterPro"/>
</dbReference>
<protein>
    <recommendedName>
        <fullName evidence="4">Peptidase S8/S53 domain-containing protein</fullName>
    </recommendedName>
</protein>
<dbReference type="InterPro" id="IPR036852">
    <property type="entry name" value="Peptidase_S8/S53_dom_sf"/>
</dbReference>
<dbReference type="Proteomes" id="UP000825729">
    <property type="component" value="Unassembled WGS sequence"/>
</dbReference>
<dbReference type="Gene3D" id="3.50.30.30">
    <property type="match status" value="1"/>
</dbReference>
<dbReference type="Gene3D" id="3.40.50.200">
    <property type="entry name" value="Peptidase S8/S53 domain"/>
    <property type="match status" value="1"/>
</dbReference>
<dbReference type="InterPro" id="IPR000209">
    <property type="entry name" value="Peptidase_S8/S53_dom"/>
</dbReference>
<keyword evidence="2" id="KW-0732">Signal</keyword>